<evidence type="ECO:0000256" key="6">
    <source>
        <dbReference type="ARBA" id="ARBA00020653"/>
    </source>
</evidence>
<evidence type="ECO:0000256" key="15">
    <source>
        <dbReference type="RuleBase" id="RU364045"/>
    </source>
</evidence>
<dbReference type="KEGG" id="dth:DICTH_0529"/>
<evidence type="ECO:0000256" key="11">
    <source>
        <dbReference type="ARBA" id="ARBA00023141"/>
    </source>
</evidence>
<accession>B5YD03</accession>
<gene>
    <name evidence="15 18" type="primary">trpE</name>
    <name evidence="18" type="ordered locus">DICTH_0529</name>
</gene>
<name>B5YD03_DICT6</name>
<feature type="domain" description="Chorismate-utilising enzyme C-terminal" evidence="16">
    <location>
        <begin position="214"/>
        <end position="467"/>
    </location>
</feature>
<dbReference type="Pfam" id="PF04715">
    <property type="entry name" value="Anth_synt_I_N"/>
    <property type="match status" value="1"/>
</dbReference>
<evidence type="ECO:0000256" key="13">
    <source>
        <dbReference type="ARBA" id="ARBA00025634"/>
    </source>
</evidence>
<keyword evidence="10 15" id="KW-0460">Magnesium</keyword>
<dbReference type="InterPro" id="IPR006805">
    <property type="entry name" value="Anth_synth_I_N"/>
</dbReference>
<dbReference type="EMBL" id="CP001146">
    <property type="protein sequence ID" value="ACI18352.1"/>
    <property type="molecule type" value="Genomic_DNA"/>
</dbReference>
<dbReference type="HOGENOM" id="CLU_006493_9_3_0"/>
<evidence type="ECO:0000256" key="10">
    <source>
        <dbReference type="ARBA" id="ARBA00022842"/>
    </source>
</evidence>
<evidence type="ECO:0000256" key="4">
    <source>
        <dbReference type="ARBA" id="ARBA00011575"/>
    </source>
</evidence>
<evidence type="ECO:0000256" key="1">
    <source>
        <dbReference type="ARBA" id="ARBA00001946"/>
    </source>
</evidence>
<dbReference type="InterPro" id="IPR019999">
    <property type="entry name" value="Anth_synth_I-like"/>
</dbReference>
<sequence length="481" mass="55681">MGFLKFFSREVVPIVEKVLSTKTYVPIIYDFPGDFETPSSLLFKVKDEDFLFLLESAEGGERIGRYSFISWKPKEVLTFENNVDFDILTYLSRRFPVINVKDGKNLPRFVGGLVGYFGYDLVRQWEKLPDLTYDPIGFPLAEFQLVDFLVVFDHLKRRISVIFLIPEEEREDPEIKERIEEKLSEIKNVFKKPVDNIYKANDIANTRIENLTSQEEYEENVRKAIEYIKAGEIFQVVYSQRFYTRYEADPYLLYRALRFVNPSPYMFFLKFKDRYLIGSSPEALVKVEAGKAEIRPIAGTRRRGKDEEEDMALEKELLGDEKERAEHTMLLDLARNDLGRVAKIGTVKCEDLMHVERYSHVMHLVSTVTCEVREDIHPFEVLRASFPAGTVSGAPKVRAMEIIEELEKYRRGPYAGGVGYFSFNGNLDTCITIRTYFLKGQDLFIQTGAGIVYDSIPEREYKECINKAKALFEAIKIVGDI</sequence>
<dbReference type="RefSeq" id="WP_012546984.1">
    <property type="nucleotide sequence ID" value="NC_011297.1"/>
</dbReference>
<dbReference type="PANTHER" id="PTHR11236:SF48">
    <property type="entry name" value="ISOCHORISMATE SYNTHASE MENF"/>
    <property type="match status" value="1"/>
</dbReference>
<dbReference type="Gene3D" id="3.60.120.10">
    <property type="entry name" value="Anthranilate synthase"/>
    <property type="match status" value="1"/>
</dbReference>
<dbReference type="GO" id="GO:0004049">
    <property type="term" value="F:anthranilate synthase activity"/>
    <property type="evidence" value="ECO:0007669"/>
    <property type="project" value="UniProtKB-EC"/>
</dbReference>
<dbReference type="PRINTS" id="PR00095">
    <property type="entry name" value="ANTSNTHASEI"/>
</dbReference>
<evidence type="ECO:0000313" key="18">
    <source>
        <dbReference type="EMBL" id="ACI18352.1"/>
    </source>
</evidence>
<keyword evidence="11 15" id="KW-0057">Aromatic amino acid biosynthesis</keyword>
<dbReference type="STRING" id="309799.DICTH_0529"/>
<keyword evidence="7 15" id="KW-0028">Amino-acid biosynthesis</keyword>
<dbReference type="Pfam" id="PF00425">
    <property type="entry name" value="Chorismate_bind"/>
    <property type="match status" value="1"/>
</dbReference>
<dbReference type="SUPFAM" id="SSF56322">
    <property type="entry name" value="ADC synthase"/>
    <property type="match status" value="1"/>
</dbReference>
<proteinExistence type="inferred from homology"/>
<evidence type="ECO:0000256" key="14">
    <source>
        <dbReference type="ARBA" id="ARBA00047683"/>
    </source>
</evidence>
<reference evidence="18 19" key="1">
    <citation type="journal article" date="2014" name="Genome Announc.">
        <title>Complete Genome Sequence of the Extreme Thermophile Dictyoglomus thermophilum H-6-12.</title>
        <authorList>
            <person name="Coil D.A."/>
            <person name="Badger J.H."/>
            <person name="Forberger H.C."/>
            <person name="Riggs F."/>
            <person name="Madupu R."/>
            <person name="Fedorova N."/>
            <person name="Ward N."/>
            <person name="Robb F.T."/>
            <person name="Eisen J.A."/>
        </authorList>
    </citation>
    <scope>NUCLEOTIDE SEQUENCE [LARGE SCALE GENOMIC DNA]</scope>
    <source>
        <strain evidence="19">ATCC 35947 / DSM 3960 / H-6-12</strain>
    </source>
</reference>
<organism evidence="18 19">
    <name type="scientific">Dictyoglomus thermophilum (strain ATCC 35947 / DSM 3960 / H-6-12)</name>
    <dbReference type="NCBI Taxonomy" id="309799"/>
    <lineage>
        <taxon>Bacteria</taxon>
        <taxon>Pseudomonadati</taxon>
        <taxon>Dictyoglomota</taxon>
        <taxon>Dictyoglomia</taxon>
        <taxon>Dictyoglomales</taxon>
        <taxon>Dictyoglomaceae</taxon>
        <taxon>Dictyoglomus</taxon>
    </lineage>
</organism>
<dbReference type="AlphaFoldDB" id="B5YD03"/>
<dbReference type="Proteomes" id="UP000001733">
    <property type="component" value="Chromosome"/>
</dbReference>
<dbReference type="InterPro" id="IPR015890">
    <property type="entry name" value="Chorismate_C"/>
</dbReference>
<comment type="cofactor">
    <cofactor evidence="1 15">
        <name>Mg(2+)</name>
        <dbReference type="ChEBI" id="CHEBI:18420"/>
    </cofactor>
</comment>
<evidence type="ECO:0000256" key="8">
    <source>
        <dbReference type="ARBA" id="ARBA00022723"/>
    </source>
</evidence>
<evidence type="ECO:0000259" key="16">
    <source>
        <dbReference type="Pfam" id="PF00425"/>
    </source>
</evidence>
<keyword evidence="8 15" id="KW-0479">Metal-binding</keyword>
<dbReference type="PaxDb" id="309799-DICTH_0529"/>
<keyword evidence="9 15" id="KW-0822">Tryptophan biosynthesis</keyword>
<dbReference type="EC" id="4.1.3.27" evidence="5 15"/>
<keyword evidence="12 15" id="KW-0456">Lyase</keyword>
<dbReference type="eggNOG" id="COG0147">
    <property type="taxonomic scope" value="Bacteria"/>
</dbReference>
<dbReference type="NCBIfam" id="TIGR00564">
    <property type="entry name" value="trpE_most"/>
    <property type="match status" value="1"/>
</dbReference>
<comment type="catalytic activity">
    <reaction evidence="14 15">
        <text>chorismate + L-glutamine = anthranilate + pyruvate + L-glutamate + H(+)</text>
        <dbReference type="Rhea" id="RHEA:21732"/>
        <dbReference type="ChEBI" id="CHEBI:15361"/>
        <dbReference type="ChEBI" id="CHEBI:15378"/>
        <dbReference type="ChEBI" id="CHEBI:16567"/>
        <dbReference type="ChEBI" id="CHEBI:29748"/>
        <dbReference type="ChEBI" id="CHEBI:29985"/>
        <dbReference type="ChEBI" id="CHEBI:58359"/>
        <dbReference type="EC" id="4.1.3.27"/>
    </reaction>
</comment>
<evidence type="ECO:0000256" key="7">
    <source>
        <dbReference type="ARBA" id="ARBA00022605"/>
    </source>
</evidence>
<protein>
    <recommendedName>
        <fullName evidence="6 15">Anthranilate synthase component 1</fullName>
        <ecNumber evidence="5 15">4.1.3.27</ecNumber>
    </recommendedName>
</protein>
<evidence type="ECO:0000313" key="19">
    <source>
        <dbReference type="Proteomes" id="UP000001733"/>
    </source>
</evidence>
<comment type="subunit">
    <text evidence="4 15">Heterotetramer consisting of two non-identical subunits: a beta subunit (TrpG) and a large alpha subunit (TrpE).</text>
</comment>
<comment type="function">
    <text evidence="13 15">Part of a heterotetrameric complex that catalyzes the two-step biosynthesis of anthranilate, an intermediate in the biosynthesis of L-tryptophan. In the first step, the glutamine-binding beta subunit (TrpG) of anthranilate synthase (AS) provides the glutamine amidotransferase activity which generates ammonia as a substrate that, along with chorismate, is used in the second step, catalyzed by the large alpha subunit of AS (TrpE) to produce anthranilate. In the absence of TrpG, TrpE can synthesize anthranilate directly from chorismate and high concentrations of ammonia.</text>
</comment>
<evidence type="ECO:0000256" key="2">
    <source>
        <dbReference type="ARBA" id="ARBA00004873"/>
    </source>
</evidence>
<keyword evidence="19" id="KW-1185">Reference proteome</keyword>
<dbReference type="GO" id="GO:0000162">
    <property type="term" value="P:L-tryptophan biosynthetic process"/>
    <property type="evidence" value="ECO:0007669"/>
    <property type="project" value="UniProtKB-UniPathway"/>
</dbReference>
<evidence type="ECO:0000256" key="5">
    <source>
        <dbReference type="ARBA" id="ARBA00012266"/>
    </source>
</evidence>
<dbReference type="PANTHER" id="PTHR11236">
    <property type="entry name" value="AMINOBENZOATE/ANTHRANILATE SYNTHASE"/>
    <property type="match status" value="1"/>
</dbReference>
<evidence type="ECO:0000256" key="12">
    <source>
        <dbReference type="ARBA" id="ARBA00023239"/>
    </source>
</evidence>
<evidence type="ECO:0000256" key="9">
    <source>
        <dbReference type="ARBA" id="ARBA00022822"/>
    </source>
</evidence>
<evidence type="ECO:0000259" key="17">
    <source>
        <dbReference type="Pfam" id="PF04715"/>
    </source>
</evidence>
<dbReference type="InterPro" id="IPR005256">
    <property type="entry name" value="Anth_synth_I_PabB"/>
</dbReference>
<evidence type="ECO:0000256" key="3">
    <source>
        <dbReference type="ARBA" id="ARBA00009562"/>
    </source>
</evidence>
<comment type="pathway">
    <text evidence="2 15">Amino-acid biosynthesis; L-tryptophan biosynthesis; L-tryptophan from chorismate: step 1/5.</text>
</comment>
<dbReference type="InterPro" id="IPR005801">
    <property type="entry name" value="ADC_synthase"/>
</dbReference>
<comment type="similarity">
    <text evidence="3 15">Belongs to the anthranilate synthase component I family.</text>
</comment>
<feature type="domain" description="Anthranilate synthase component I N-terminal" evidence="17">
    <location>
        <begin position="36"/>
        <end position="159"/>
    </location>
</feature>
<dbReference type="UniPathway" id="UPA00035">
    <property type="reaction ID" value="UER00040"/>
</dbReference>
<dbReference type="GO" id="GO:0046872">
    <property type="term" value="F:metal ion binding"/>
    <property type="evidence" value="ECO:0007669"/>
    <property type="project" value="UniProtKB-KW"/>
</dbReference>